<evidence type="ECO:0000313" key="3">
    <source>
        <dbReference type="Proteomes" id="UP000319103"/>
    </source>
</evidence>
<protein>
    <submittedName>
        <fullName evidence="2">SMI1/KNR4 family protein</fullName>
    </submittedName>
</protein>
<evidence type="ECO:0000259" key="1">
    <source>
        <dbReference type="SMART" id="SM00860"/>
    </source>
</evidence>
<organism evidence="2 3">
    <name type="scientific">Kitasatospora acidiphila</name>
    <dbReference type="NCBI Taxonomy" id="2567942"/>
    <lineage>
        <taxon>Bacteria</taxon>
        <taxon>Bacillati</taxon>
        <taxon>Actinomycetota</taxon>
        <taxon>Actinomycetes</taxon>
        <taxon>Kitasatosporales</taxon>
        <taxon>Streptomycetaceae</taxon>
        <taxon>Kitasatospora</taxon>
    </lineage>
</organism>
<dbReference type="Proteomes" id="UP000319103">
    <property type="component" value="Unassembled WGS sequence"/>
</dbReference>
<accession>A0A540WBH8</accession>
<dbReference type="SUPFAM" id="SSF160631">
    <property type="entry name" value="SMI1/KNR4-like"/>
    <property type="match status" value="1"/>
</dbReference>
<dbReference type="Pfam" id="PF09346">
    <property type="entry name" value="SMI1_KNR4"/>
    <property type="match status" value="1"/>
</dbReference>
<dbReference type="AlphaFoldDB" id="A0A540WBH8"/>
<dbReference type="EMBL" id="VIGB01000003">
    <property type="protein sequence ID" value="TQF06390.1"/>
    <property type="molecule type" value="Genomic_DNA"/>
</dbReference>
<keyword evidence="3" id="KW-1185">Reference proteome</keyword>
<dbReference type="RefSeq" id="WP_141636822.1">
    <property type="nucleotide sequence ID" value="NZ_VIGB01000003.1"/>
</dbReference>
<reference evidence="2 3" key="1">
    <citation type="submission" date="2019-06" db="EMBL/GenBank/DDBJ databases">
        <title>Description of Kitasatospora acidophila sp. nov. isolated from pine grove soil, and reclassification of Streptomyces novaecaesareae to Kitasatospora novaeceasareae comb. nov.</title>
        <authorList>
            <person name="Kim M.J."/>
        </authorList>
    </citation>
    <scope>NUCLEOTIDE SEQUENCE [LARGE SCALE GENOMIC DNA]</scope>
    <source>
        <strain evidence="2 3">MMS16-CNU292</strain>
    </source>
</reference>
<name>A0A540WBH8_9ACTN</name>
<sequence length="223" mass="24700">MNPTTWSGVRERVLALREAPNAAQVFGARGHRFELLPPLSEAEVAEAEQEFGVRLPADYRSFLLEVGAGGAGPHYGLYPLQRDERGWAWNEGHGVRSDNSLLPQPFPSPAERARLRAAHDAREPVESAFLDEPAFRAAFRARDDEWEALSAALTAGAVCLSHEGCGYFDWFVVTGPERGTMWVDLGAADGPLQSLARTPDQRLGFREWYLTWLTAATREAHGR</sequence>
<gene>
    <name evidence="2" type="ORF">E6W39_34480</name>
</gene>
<dbReference type="SMART" id="SM00860">
    <property type="entry name" value="SMI1_KNR4"/>
    <property type="match status" value="1"/>
</dbReference>
<dbReference type="Gene3D" id="3.40.1580.10">
    <property type="entry name" value="SMI1/KNR4-like"/>
    <property type="match status" value="1"/>
</dbReference>
<evidence type="ECO:0000313" key="2">
    <source>
        <dbReference type="EMBL" id="TQF06390.1"/>
    </source>
</evidence>
<dbReference type="InterPro" id="IPR037883">
    <property type="entry name" value="Knr4/Smi1-like_sf"/>
</dbReference>
<feature type="domain" description="Knr4/Smi1-like" evidence="1">
    <location>
        <begin position="38"/>
        <end position="211"/>
    </location>
</feature>
<dbReference type="OrthoDB" id="1190024at2"/>
<proteinExistence type="predicted"/>
<comment type="caution">
    <text evidence="2">The sequence shown here is derived from an EMBL/GenBank/DDBJ whole genome shotgun (WGS) entry which is preliminary data.</text>
</comment>
<dbReference type="InterPro" id="IPR018958">
    <property type="entry name" value="Knr4/Smi1-like_dom"/>
</dbReference>